<dbReference type="OrthoDB" id="413402at2759"/>
<dbReference type="SMR" id="A0A7M7G4V3"/>
<dbReference type="Pfam" id="PF10223">
    <property type="entry name" value="Menorin_N"/>
    <property type="match status" value="1"/>
</dbReference>
<evidence type="ECO:0000256" key="1">
    <source>
        <dbReference type="ARBA" id="ARBA00044953"/>
    </source>
</evidence>
<keyword evidence="2" id="KW-0732">Signal</keyword>
<dbReference type="OMA" id="GFTLWWA"/>
<sequence length="315" mass="34106">MARIAAVTAFCLLALFHSTMSITVQEFFPEAKSNLTKIKWSHATNSQEALKKALDSSDVHMIEADVVMGTLKTNPPNNNTMPIMGHPPANSSDLSLADFLKQVTANKKKGIKLDFKSIEAFKAAIPEIQALGNLTVPLWLNADILKGPVNATDEPKPVDAAEFLKEAAKLPQTLLSIGWTTRLEETTANVTSGKYLTEQIDAMVKVIQDQKVNQSVTYPVRACFAANDVEVLQKLLSSTKANNPTLTIWSSEGDKVDAAKLSTVIKTVGLDKVFVDVPQTLWAQLHLANSAFTAKSSFSVLLASMLVALSAVKLL</sequence>
<evidence type="ECO:0000313" key="4">
    <source>
        <dbReference type="EnsemblMetazoa" id="XP_001604366"/>
    </source>
</evidence>
<organism evidence="4 5">
    <name type="scientific">Nasonia vitripennis</name>
    <name type="common">Parasitic wasp</name>
    <dbReference type="NCBI Taxonomy" id="7425"/>
    <lineage>
        <taxon>Eukaryota</taxon>
        <taxon>Metazoa</taxon>
        <taxon>Ecdysozoa</taxon>
        <taxon>Arthropoda</taxon>
        <taxon>Hexapoda</taxon>
        <taxon>Insecta</taxon>
        <taxon>Pterygota</taxon>
        <taxon>Neoptera</taxon>
        <taxon>Endopterygota</taxon>
        <taxon>Hymenoptera</taxon>
        <taxon>Apocrita</taxon>
        <taxon>Proctotrupomorpha</taxon>
        <taxon>Chalcidoidea</taxon>
        <taxon>Pteromalidae</taxon>
        <taxon>Pteromalinae</taxon>
        <taxon>Nasonia</taxon>
    </lineage>
</organism>
<evidence type="ECO:0000259" key="3">
    <source>
        <dbReference type="Pfam" id="PF10223"/>
    </source>
</evidence>
<dbReference type="PANTHER" id="PTHR21184">
    <property type="entry name" value="MENORIN (DENDRITIC BRANCHING PROTEIN)"/>
    <property type="match status" value="1"/>
</dbReference>
<gene>
    <name evidence="4" type="primary">100115541</name>
</gene>
<dbReference type="Proteomes" id="UP000002358">
    <property type="component" value="Chromosome 2"/>
</dbReference>
<keyword evidence="5" id="KW-1185">Reference proteome</keyword>
<dbReference type="InParanoid" id="A0A7M7G4V3"/>
<protein>
    <recommendedName>
        <fullName evidence="3">Menorin-like domain-containing protein</fullName>
    </recommendedName>
</protein>
<evidence type="ECO:0000313" key="5">
    <source>
        <dbReference type="Proteomes" id="UP000002358"/>
    </source>
</evidence>
<name>A0A7M7G4V3_NASVI</name>
<dbReference type="AlphaFoldDB" id="A0A7M7G4V3"/>
<evidence type="ECO:0000256" key="2">
    <source>
        <dbReference type="SAM" id="SignalP"/>
    </source>
</evidence>
<accession>A0A7M7G4V3</accession>
<dbReference type="PANTHER" id="PTHR21184:SF6">
    <property type="entry name" value="CONSERVED PLASMA MEMBRANE PROTEIN"/>
    <property type="match status" value="1"/>
</dbReference>
<dbReference type="InterPro" id="IPR019356">
    <property type="entry name" value="Menorin_dom"/>
</dbReference>
<dbReference type="GO" id="GO:0005615">
    <property type="term" value="C:extracellular space"/>
    <property type="evidence" value="ECO:0007669"/>
    <property type="project" value="TreeGrafter"/>
</dbReference>
<dbReference type="FunCoup" id="A0A7M7G4V3">
    <property type="interactions" value="70"/>
</dbReference>
<reference evidence="4" key="1">
    <citation type="submission" date="2021-01" db="UniProtKB">
        <authorList>
            <consortium name="EnsemblMetazoa"/>
        </authorList>
    </citation>
    <scope>IDENTIFICATION</scope>
</reference>
<proteinExistence type="inferred from homology"/>
<comment type="similarity">
    <text evidence="1">Belongs to the menorin family.</text>
</comment>
<dbReference type="EnsemblMetazoa" id="XM_001604316">
    <property type="protein sequence ID" value="XP_001604366"/>
    <property type="gene ID" value="LOC100115541"/>
</dbReference>
<dbReference type="KEGG" id="nvi:100115541"/>
<feature type="chain" id="PRO_5029803738" description="Menorin-like domain-containing protein" evidence="2">
    <location>
        <begin position="22"/>
        <end position="315"/>
    </location>
</feature>
<feature type="signal peptide" evidence="2">
    <location>
        <begin position="1"/>
        <end position="21"/>
    </location>
</feature>
<feature type="domain" description="Menorin-like" evidence="3">
    <location>
        <begin position="34"/>
        <end position="281"/>
    </location>
</feature>